<name>A0A0F9QLT1_9ZZZZ</name>
<reference evidence="1" key="1">
    <citation type="journal article" date="2015" name="Nature">
        <title>Complex archaea that bridge the gap between prokaryotes and eukaryotes.</title>
        <authorList>
            <person name="Spang A."/>
            <person name="Saw J.H."/>
            <person name="Jorgensen S.L."/>
            <person name="Zaremba-Niedzwiedzka K."/>
            <person name="Martijn J."/>
            <person name="Lind A.E."/>
            <person name="van Eijk R."/>
            <person name="Schleper C."/>
            <person name="Guy L."/>
            <person name="Ettema T.J."/>
        </authorList>
    </citation>
    <scope>NUCLEOTIDE SEQUENCE</scope>
</reference>
<dbReference type="EMBL" id="LAZR01001860">
    <property type="protein sequence ID" value="KKN37957.1"/>
    <property type="molecule type" value="Genomic_DNA"/>
</dbReference>
<gene>
    <name evidence="1" type="ORF">LCGC14_0758440</name>
</gene>
<dbReference type="AlphaFoldDB" id="A0A0F9QLT1"/>
<organism evidence="1">
    <name type="scientific">marine sediment metagenome</name>
    <dbReference type="NCBI Taxonomy" id="412755"/>
    <lineage>
        <taxon>unclassified sequences</taxon>
        <taxon>metagenomes</taxon>
        <taxon>ecological metagenomes</taxon>
    </lineage>
</organism>
<proteinExistence type="predicted"/>
<sequence length="125" mass="14193">MACGIYSRQIREIERAMRSMTRFGIPTSDLGYQKLFQVRSKLLSQVGLKIPRTMSALLKLLGLSPGVIQLWHDLEGGWFVEARVTPKAPPAYHYVDDKTAEIILTGKLDHTLENRLMAFDPYQGE</sequence>
<evidence type="ECO:0000313" key="1">
    <source>
        <dbReference type="EMBL" id="KKN37957.1"/>
    </source>
</evidence>
<comment type="caution">
    <text evidence="1">The sequence shown here is derived from an EMBL/GenBank/DDBJ whole genome shotgun (WGS) entry which is preliminary data.</text>
</comment>
<accession>A0A0F9QLT1</accession>
<protein>
    <submittedName>
        <fullName evidence="1">Uncharacterized protein</fullName>
    </submittedName>
</protein>